<dbReference type="EMBL" id="JAGSCS010000014">
    <property type="protein sequence ID" value="MBR0576776.1"/>
    <property type="molecule type" value="Genomic_DNA"/>
</dbReference>
<dbReference type="RefSeq" id="WP_211802195.1">
    <property type="nucleotide sequence ID" value="NZ_JAGSCS010000014.1"/>
</dbReference>
<accession>A0A941HQU5</accession>
<sequence>MTPEEAMDRIDIMISDDKLWEHYTQDGKIAFQNALKASREAIKKKVPAKPVHDGVENQCPQCGNYVSETRENIAWVQYEVIEFDGSEVFRDKYCSECGQAIDWSDEE</sequence>
<evidence type="ECO:0000313" key="1">
    <source>
        <dbReference type="EMBL" id="MBR0576776.1"/>
    </source>
</evidence>
<dbReference type="Proteomes" id="UP000675379">
    <property type="component" value="Unassembled WGS sequence"/>
</dbReference>
<name>A0A941HQU5_9CLOT</name>
<evidence type="ECO:0000313" key="2">
    <source>
        <dbReference type="Proteomes" id="UP000675379"/>
    </source>
</evidence>
<reference evidence="1" key="1">
    <citation type="submission" date="2021-04" db="EMBL/GenBank/DDBJ databases">
        <title>Proteiniclasticum sedimins sp. nov., an obligate anaerobic bacterium isolated from anaerobic sludge.</title>
        <authorList>
            <person name="Liu J."/>
        </authorList>
    </citation>
    <scope>NUCLEOTIDE SEQUENCE</scope>
    <source>
        <strain evidence="1">BAD-10</strain>
    </source>
</reference>
<proteinExistence type="predicted"/>
<protein>
    <submittedName>
        <fullName evidence="1">Uncharacterized protein</fullName>
    </submittedName>
</protein>
<keyword evidence="2" id="KW-1185">Reference proteome</keyword>
<organism evidence="1 2">
    <name type="scientific">Proteiniclasticum sediminis</name>
    <dbReference type="NCBI Taxonomy" id="2804028"/>
    <lineage>
        <taxon>Bacteria</taxon>
        <taxon>Bacillati</taxon>
        <taxon>Bacillota</taxon>
        <taxon>Clostridia</taxon>
        <taxon>Eubacteriales</taxon>
        <taxon>Clostridiaceae</taxon>
        <taxon>Proteiniclasticum</taxon>
    </lineage>
</organism>
<dbReference type="AlphaFoldDB" id="A0A941HQU5"/>
<gene>
    <name evidence="1" type="ORF">KCG48_10570</name>
</gene>
<comment type="caution">
    <text evidence="1">The sequence shown here is derived from an EMBL/GenBank/DDBJ whole genome shotgun (WGS) entry which is preliminary data.</text>
</comment>